<comment type="cofactor">
    <cofactor evidence="1">
        <name>Mg(2+)</name>
        <dbReference type="ChEBI" id="CHEBI:18420"/>
    </cofactor>
</comment>
<name>A0A222MXS6_9BACT</name>
<evidence type="ECO:0000256" key="4">
    <source>
        <dbReference type="ARBA" id="ARBA00022723"/>
    </source>
</evidence>
<evidence type="ECO:0000256" key="5">
    <source>
        <dbReference type="ARBA" id="ARBA00022842"/>
    </source>
</evidence>
<protein>
    <submittedName>
        <fullName evidence="7">Octaprenyl-diphosphate synthase</fullName>
        <ecNumber evidence="7">2.5.1.90</ecNumber>
    </submittedName>
</protein>
<dbReference type="InterPro" id="IPR008949">
    <property type="entry name" value="Isoprenoid_synthase_dom_sf"/>
</dbReference>
<dbReference type="SFLD" id="SFLDS00005">
    <property type="entry name" value="Isoprenoid_Synthase_Type_I"/>
    <property type="match status" value="1"/>
</dbReference>
<dbReference type="InterPro" id="IPR000092">
    <property type="entry name" value="Polyprenyl_synt"/>
</dbReference>
<dbReference type="KEGG" id="cavi:CAV_1156"/>
<dbReference type="PANTHER" id="PTHR12001">
    <property type="entry name" value="GERANYLGERANYL PYROPHOSPHATE SYNTHASE"/>
    <property type="match status" value="1"/>
</dbReference>
<dbReference type="PROSITE" id="PS00723">
    <property type="entry name" value="POLYPRENYL_SYNTHASE_1"/>
    <property type="match status" value="1"/>
</dbReference>
<dbReference type="Proteomes" id="UP000201169">
    <property type="component" value="Chromosome"/>
</dbReference>
<dbReference type="EC" id="2.5.1.90" evidence="7"/>
<dbReference type="InterPro" id="IPR033749">
    <property type="entry name" value="Polyprenyl_synt_CS"/>
</dbReference>
<dbReference type="GO" id="GO:0046872">
    <property type="term" value="F:metal ion binding"/>
    <property type="evidence" value="ECO:0007669"/>
    <property type="project" value="UniProtKB-KW"/>
</dbReference>
<keyword evidence="3 6" id="KW-0808">Transferase</keyword>
<comment type="similarity">
    <text evidence="2 6">Belongs to the FPP/GGPP synthase family.</text>
</comment>
<proteinExistence type="inferred from homology"/>
<dbReference type="EMBL" id="CP022347">
    <property type="protein sequence ID" value="ASQ30783.1"/>
    <property type="molecule type" value="Genomic_DNA"/>
</dbReference>
<dbReference type="SUPFAM" id="SSF48576">
    <property type="entry name" value="Terpenoid synthases"/>
    <property type="match status" value="1"/>
</dbReference>
<reference evidence="7 8" key="1">
    <citation type="submission" date="2017-07" db="EMBL/GenBank/DDBJ databases">
        <title>Analysis of two Campylobacter avium genomes and identification of a novel hippuricase gene.</title>
        <authorList>
            <person name="Miller W.G."/>
            <person name="Chapman M.H."/>
            <person name="Yee E."/>
            <person name="Revez J."/>
            <person name="Bono J.L."/>
            <person name="Rossi M."/>
        </authorList>
    </citation>
    <scope>NUCLEOTIDE SEQUENCE [LARGE SCALE GENOMIC DNA]</scope>
    <source>
        <strain evidence="7 8">LMG 24591</strain>
    </source>
</reference>
<dbReference type="RefSeq" id="WP_094325589.1">
    <property type="nucleotide sequence ID" value="NZ_CP022347.1"/>
</dbReference>
<dbReference type="AlphaFoldDB" id="A0A222MXS6"/>
<gene>
    <name evidence="7" type="primary">ispB</name>
    <name evidence="7" type="ORF">CAV_1156</name>
</gene>
<dbReference type="GO" id="GO:0106350">
    <property type="term" value="F:all-trans-octaprenyl-diphosphate synthase activity"/>
    <property type="evidence" value="ECO:0007669"/>
    <property type="project" value="UniProtKB-EC"/>
</dbReference>
<evidence type="ECO:0000256" key="2">
    <source>
        <dbReference type="ARBA" id="ARBA00006706"/>
    </source>
</evidence>
<dbReference type="PROSITE" id="PS00444">
    <property type="entry name" value="POLYPRENYL_SYNTHASE_2"/>
    <property type="match status" value="1"/>
</dbReference>
<keyword evidence="4" id="KW-0479">Metal-binding</keyword>
<evidence type="ECO:0000313" key="7">
    <source>
        <dbReference type="EMBL" id="ASQ30783.1"/>
    </source>
</evidence>
<organism evidence="7 8">
    <name type="scientific">Campylobacter avium LMG 24591</name>
    <dbReference type="NCBI Taxonomy" id="522484"/>
    <lineage>
        <taxon>Bacteria</taxon>
        <taxon>Pseudomonadati</taxon>
        <taxon>Campylobacterota</taxon>
        <taxon>Epsilonproteobacteria</taxon>
        <taxon>Campylobacterales</taxon>
        <taxon>Campylobacteraceae</taxon>
        <taxon>Campylobacter</taxon>
    </lineage>
</organism>
<dbReference type="GO" id="GO:0008299">
    <property type="term" value="P:isoprenoid biosynthetic process"/>
    <property type="evidence" value="ECO:0007669"/>
    <property type="project" value="InterPro"/>
</dbReference>
<dbReference type="CDD" id="cd00685">
    <property type="entry name" value="Trans_IPPS_HT"/>
    <property type="match status" value="1"/>
</dbReference>
<evidence type="ECO:0000256" key="3">
    <source>
        <dbReference type="ARBA" id="ARBA00022679"/>
    </source>
</evidence>
<dbReference type="OrthoDB" id="9805316at2"/>
<evidence type="ECO:0000256" key="6">
    <source>
        <dbReference type="RuleBase" id="RU004466"/>
    </source>
</evidence>
<sequence>MQEIDTLIQNFLKDLGNDIVLRMSNSIKTGKKLRSKLILSISGENESSYRLCAVVELIHLASLLHDDIVDEASLRRGARSVNAEFGAKNALMLGDVFYSKAFYELLSLDKKIASIVANAVSKLAIGELLDVELSKSFNADKNLYLDMLYKKTAVLIEASAASAAILAGFDENDFKEYGKNLGIAFQLVDDILDVQGDEKTLGKEAFSDFKEGKSTLPYIYLYEALADKSLLLNFYKKELNGAKKDELLKLFARYEILQKCKNEALAYGQRALQAIQSYDNQKLNDIVENMIDRSF</sequence>
<dbReference type="PANTHER" id="PTHR12001:SF69">
    <property type="entry name" value="ALL TRANS-POLYPRENYL-DIPHOSPHATE SYNTHASE PDSS1"/>
    <property type="match status" value="1"/>
</dbReference>
<evidence type="ECO:0000256" key="1">
    <source>
        <dbReference type="ARBA" id="ARBA00001946"/>
    </source>
</evidence>
<dbReference type="Pfam" id="PF00348">
    <property type="entry name" value="polyprenyl_synt"/>
    <property type="match status" value="1"/>
</dbReference>
<evidence type="ECO:0000313" key="8">
    <source>
        <dbReference type="Proteomes" id="UP000201169"/>
    </source>
</evidence>
<keyword evidence="8" id="KW-1185">Reference proteome</keyword>
<accession>A0A222MXS6</accession>
<dbReference type="Gene3D" id="1.10.600.10">
    <property type="entry name" value="Farnesyl Diphosphate Synthase"/>
    <property type="match status" value="1"/>
</dbReference>
<keyword evidence="5" id="KW-0460">Magnesium</keyword>